<dbReference type="GO" id="GO:0003779">
    <property type="term" value="F:actin binding"/>
    <property type="evidence" value="ECO:0007669"/>
    <property type="project" value="UniProtKB-KW"/>
</dbReference>
<keyword evidence="1" id="KW-0880">Kelch repeat</keyword>
<evidence type="ECO:0000256" key="1">
    <source>
        <dbReference type="ARBA" id="ARBA00022441"/>
    </source>
</evidence>
<protein>
    <submittedName>
        <fullName evidence="6">(California timema) hypothetical protein</fullName>
    </submittedName>
</protein>
<dbReference type="InterPro" id="IPR011333">
    <property type="entry name" value="SKP1/BTB/POZ_sf"/>
</dbReference>
<name>A0A7R9PCX8_TIMCA</name>
<dbReference type="SUPFAM" id="SSF117281">
    <property type="entry name" value="Kelch motif"/>
    <property type="match status" value="1"/>
</dbReference>
<evidence type="ECO:0000259" key="4">
    <source>
        <dbReference type="SMART" id="SM00225"/>
    </source>
</evidence>
<dbReference type="InterPro" id="IPR011705">
    <property type="entry name" value="BACK"/>
</dbReference>
<dbReference type="InterPro" id="IPR006652">
    <property type="entry name" value="Kelch_1"/>
</dbReference>
<dbReference type="Pfam" id="PF07707">
    <property type="entry name" value="BACK"/>
    <property type="match status" value="2"/>
</dbReference>
<accession>A0A7R9PCX8</accession>
<dbReference type="SMART" id="SM00612">
    <property type="entry name" value="Kelch"/>
    <property type="match status" value="4"/>
</dbReference>
<keyword evidence="3" id="KW-0009">Actin-binding</keyword>
<dbReference type="Pfam" id="PF00651">
    <property type="entry name" value="BTB"/>
    <property type="match status" value="1"/>
</dbReference>
<dbReference type="Gene3D" id="3.30.710.10">
    <property type="entry name" value="Potassium Channel Kv1.1, Chain A"/>
    <property type="match status" value="1"/>
</dbReference>
<dbReference type="InterPro" id="IPR015915">
    <property type="entry name" value="Kelch-typ_b-propeller"/>
</dbReference>
<evidence type="ECO:0000256" key="2">
    <source>
        <dbReference type="ARBA" id="ARBA00022737"/>
    </source>
</evidence>
<feature type="domain" description="BTB" evidence="4">
    <location>
        <begin position="1"/>
        <end position="85"/>
    </location>
</feature>
<reference evidence="6" key="1">
    <citation type="submission" date="2020-11" db="EMBL/GenBank/DDBJ databases">
        <authorList>
            <person name="Tran Van P."/>
        </authorList>
    </citation>
    <scope>NUCLEOTIDE SEQUENCE</scope>
</reference>
<dbReference type="FunFam" id="1.25.40.420:FF:000001">
    <property type="entry name" value="Kelch-like family member 12"/>
    <property type="match status" value="1"/>
</dbReference>
<dbReference type="SMART" id="SM00225">
    <property type="entry name" value="BTB"/>
    <property type="match status" value="1"/>
</dbReference>
<evidence type="ECO:0000256" key="3">
    <source>
        <dbReference type="ARBA" id="ARBA00023203"/>
    </source>
</evidence>
<proteinExistence type="predicted"/>
<organism evidence="6">
    <name type="scientific">Timema californicum</name>
    <name type="common">California timema</name>
    <name type="synonym">Walking stick</name>
    <dbReference type="NCBI Taxonomy" id="61474"/>
    <lineage>
        <taxon>Eukaryota</taxon>
        <taxon>Metazoa</taxon>
        <taxon>Ecdysozoa</taxon>
        <taxon>Arthropoda</taxon>
        <taxon>Hexapoda</taxon>
        <taxon>Insecta</taxon>
        <taxon>Pterygota</taxon>
        <taxon>Neoptera</taxon>
        <taxon>Polyneoptera</taxon>
        <taxon>Phasmatodea</taxon>
        <taxon>Timematodea</taxon>
        <taxon>Timematoidea</taxon>
        <taxon>Timematidae</taxon>
        <taxon>Timema</taxon>
    </lineage>
</organism>
<dbReference type="PANTHER" id="PTHR24412:SF401">
    <property type="entry name" value="FI11917P"/>
    <property type="match status" value="1"/>
</dbReference>
<dbReference type="InterPro" id="IPR000210">
    <property type="entry name" value="BTB/POZ_dom"/>
</dbReference>
<evidence type="ECO:0000259" key="5">
    <source>
        <dbReference type="SMART" id="SM00875"/>
    </source>
</evidence>
<dbReference type="Gene3D" id="2.120.10.80">
    <property type="entry name" value="Kelch-type beta propeller"/>
    <property type="match status" value="1"/>
</dbReference>
<dbReference type="Pfam" id="PF01344">
    <property type="entry name" value="Kelch_1"/>
    <property type="match status" value="3"/>
</dbReference>
<feature type="domain" description="BACK" evidence="5">
    <location>
        <begin position="90"/>
        <end position="262"/>
    </location>
</feature>
<gene>
    <name evidence="6" type="ORF">TCMB3V08_LOCUS11146</name>
</gene>
<dbReference type="SMART" id="SM00875">
    <property type="entry name" value="BACK"/>
    <property type="match status" value="1"/>
</dbReference>
<dbReference type="SUPFAM" id="SSF54695">
    <property type="entry name" value="POZ domain"/>
    <property type="match status" value="1"/>
</dbReference>
<dbReference type="EMBL" id="OE188104">
    <property type="protein sequence ID" value="CAD7578608.1"/>
    <property type="molecule type" value="Genomic_DNA"/>
</dbReference>
<sequence>MSTSQPKQVTCLLQAMFTGGLRECEMARVKLQGVCPTAMARLMYFMYTGQIRVTEVTVCQLLPAATMFQVTNVIDACCVFLERQLDPTNAIGIANFAEQHGCKDLYHKANQFIVQHFTQLANALVVLRSTAEDREIEVRISVELEEMNPDLVERESGKPFRKNHLQFTRPRFEPRSPRPQQIELQHDKRICQEEEFLQLSAIQLVALIKKDELNVQDERQVYNAVLKWVKYDEEKRYPRMEHILYAVRCQYLTPDFLRDQMKNCDVLKKLPACREYLAQIFKGRDLLLWLNGLGQDVSNRLIAIDSSMLQQFSLDRDLTLHKKPCIKERTPNTRRIIYIAGGYLRHSLDILEGYNVDDKTWAQLSKLTVPRSGLGGAFLKLANALVVLSSTAEEGEIEVRISVRGMFYAVFVVCRACFMPCLLSAGHVSCCVCCLQGMFNPCWLSAGHVLCCVCCLQGMFYAVACFMLCLLYARHVLCCVCCLQGMFYAVGGRNNSPGSSYDSDWVDRYNPATDQWRPCSPMSVPRNRVGVAVMDGLLYAVGGSAGTECHPSVERYDPDEDRWSSIKPMHTKRLGVGVAVVNRLLYAVGGYDCTNRLNSVECYHPENNAWTMVAPMSTHRSGAGNLHEIFLQTDILRKTF</sequence>
<evidence type="ECO:0000313" key="6">
    <source>
        <dbReference type="EMBL" id="CAD7578608.1"/>
    </source>
</evidence>
<dbReference type="PANTHER" id="PTHR24412">
    <property type="entry name" value="KELCH PROTEIN"/>
    <property type="match status" value="1"/>
</dbReference>
<dbReference type="Gene3D" id="1.25.40.420">
    <property type="match status" value="2"/>
</dbReference>
<dbReference type="AlphaFoldDB" id="A0A7R9PCX8"/>
<keyword evidence="2" id="KW-0677">Repeat</keyword>